<dbReference type="EMBL" id="PFFQ01000067">
    <property type="protein sequence ID" value="PIW13664.1"/>
    <property type="molecule type" value="Genomic_DNA"/>
</dbReference>
<sequence length="105" mass="12401">MVNKTDPYADGYNQGFDDYKAGKKRKPHALKNLGKMVMMRSQDVERYVQAYHQGYEAAVRKSRLQSESRQASQQQENPEEQINRRMNRLRSLRKKRGRSGPEREL</sequence>
<feature type="region of interest" description="Disordered" evidence="1">
    <location>
        <begin position="61"/>
        <end position="105"/>
    </location>
</feature>
<reference evidence="2 3" key="1">
    <citation type="submission" date="2017-09" db="EMBL/GenBank/DDBJ databases">
        <title>Depth-based differentiation of microbial function through sediment-hosted aquifers and enrichment of novel symbionts in the deep terrestrial subsurface.</title>
        <authorList>
            <person name="Probst A.J."/>
            <person name="Ladd B."/>
            <person name="Jarett J.K."/>
            <person name="Geller-Mcgrath D.E."/>
            <person name="Sieber C.M."/>
            <person name="Emerson J.B."/>
            <person name="Anantharaman K."/>
            <person name="Thomas B.C."/>
            <person name="Malmstrom R."/>
            <person name="Stieglmeier M."/>
            <person name="Klingl A."/>
            <person name="Woyke T."/>
            <person name="Ryan C.M."/>
            <person name="Banfield J.F."/>
        </authorList>
    </citation>
    <scope>NUCLEOTIDE SEQUENCE [LARGE SCALE GENOMIC DNA]</scope>
    <source>
        <strain evidence="2">CG17_big_fil_post_rev_8_21_14_2_50_48_46</strain>
    </source>
</reference>
<proteinExistence type="predicted"/>
<gene>
    <name evidence="2" type="ORF">COW36_25005</name>
</gene>
<feature type="compositionally biased region" description="Basic residues" evidence="1">
    <location>
        <begin position="85"/>
        <end position="98"/>
    </location>
</feature>
<dbReference type="AlphaFoldDB" id="A0A2M7FY59"/>
<protein>
    <submittedName>
        <fullName evidence="2">Uncharacterized protein</fullName>
    </submittedName>
</protein>
<dbReference type="Proteomes" id="UP000231019">
    <property type="component" value="Unassembled WGS sequence"/>
</dbReference>
<feature type="region of interest" description="Disordered" evidence="1">
    <location>
        <begin position="1"/>
        <end position="23"/>
    </location>
</feature>
<feature type="compositionally biased region" description="Low complexity" evidence="1">
    <location>
        <begin position="65"/>
        <end position="76"/>
    </location>
</feature>
<evidence type="ECO:0000256" key="1">
    <source>
        <dbReference type="SAM" id="MobiDB-lite"/>
    </source>
</evidence>
<organism evidence="2 3">
    <name type="scientific">bacterium (Candidatus Blackallbacteria) CG17_big_fil_post_rev_8_21_14_2_50_48_46</name>
    <dbReference type="NCBI Taxonomy" id="2014261"/>
    <lineage>
        <taxon>Bacteria</taxon>
        <taxon>Candidatus Blackallbacteria</taxon>
    </lineage>
</organism>
<evidence type="ECO:0000313" key="3">
    <source>
        <dbReference type="Proteomes" id="UP000231019"/>
    </source>
</evidence>
<name>A0A2M7FY59_9BACT</name>
<evidence type="ECO:0000313" key="2">
    <source>
        <dbReference type="EMBL" id="PIW13664.1"/>
    </source>
</evidence>
<accession>A0A2M7FY59</accession>
<comment type="caution">
    <text evidence="2">The sequence shown here is derived from an EMBL/GenBank/DDBJ whole genome shotgun (WGS) entry which is preliminary data.</text>
</comment>